<feature type="domain" description="HipA-like C-terminal" evidence="4">
    <location>
        <begin position="148"/>
        <end position="380"/>
    </location>
</feature>
<dbReference type="InterPro" id="IPR052028">
    <property type="entry name" value="HipA_Ser/Thr_kinase"/>
</dbReference>
<evidence type="ECO:0000313" key="6">
    <source>
        <dbReference type="EMBL" id="PZQ19727.1"/>
    </source>
</evidence>
<dbReference type="Pfam" id="PF07804">
    <property type="entry name" value="HipA_C"/>
    <property type="match status" value="1"/>
</dbReference>
<feature type="domain" description="HipA N-terminal subdomain 1" evidence="5">
    <location>
        <begin position="7"/>
        <end position="107"/>
    </location>
</feature>
<dbReference type="Gene3D" id="1.10.1070.20">
    <property type="match status" value="1"/>
</dbReference>
<keyword evidence="2" id="KW-0808">Transferase</keyword>
<proteinExistence type="inferred from homology"/>
<evidence type="ECO:0000259" key="4">
    <source>
        <dbReference type="Pfam" id="PF07804"/>
    </source>
</evidence>
<dbReference type="InterPro" id="IPR017508">
    <property type="entry name" value="HipA_N1"/>
</dbReference>
<protein>
    <submittedName>
        <fullName evidence="6">Type II toxin-antitoxin system HipA family toxin</fullName>
    </submittedName>
</protein>
<dbReference type="PANTHER" id="PTHR37419:SF1">
    <property type="entry name" value="SERINE_THREONINE-PROTEIN KINASE TOXIN HIPA"/>
    <property type="match status" value="1"/>
</dbReference>
<dbReference type="GO" id="GO:0005829">
    <property type="term" value="C:cytosol"/>
    <property type="evidence" value="ECO:0007669"/>
    <property type="project" value="TreeGrafter"/>
</dbReference>
<evidence type="ECO:0000256" key="1">
    <source>
        <dbReference type="ARBA" id="ARBA00010164"/>
    </source>
</evidence>
<evidence type="ECO:0000313" key="7">
    <source>
        <dbReference type="Proteomes" id="UP000249046"/>
    </source>
</evidence>
<comment type="similarity">
    <text evidence="1">Belongs to the HipA Ser/Thr kinase family.</text>
</comment>
<evidence type="ECO:0000256" key="2">
    <source>
        <dbReference type="ARBA" id="ARBA00022679"/>
    </source>
</evidence>
<dbReference type="Proteomes" id="UP000249046">
    <property type="component" value="Unassembled WGS sequence"/>
</dbReference>
<dbReference type="InterPro" id="IPR012893">
    <property type="entry name" value="HipA-like_C"/>
</dbReference>
<sequence>MTGRSLTAWVDDTSIGTLEEASGIWCFQYQQAWLEHSRAYALSPSLPLQVDPVEDGGSQRPVQWYFDNLLPEEGQRQLLAKDARIDVADAFALLDYYGAESAGSVSLLPPETLPMAREGFVPLSDDDLSARIRKLPTIPLVHGAVKRMSLAGAQHKLAVAVRDGALFEPVGSEPSTHILKPDHPDPDYPHSVANEWFVMTLARRMGLEVPAVERRYVSEPVYLIERFDRWRDGERYRRRHAIDACQLLGLDRSFKYTQGSMESLARIAEACRNKAQARVRLFNWLVFNVLTGNDDAHLKNLSFLVDADGVQLAPHYDLLCTASYDAPLFGKQGWPDQTQMAWPILGATRFSDVSHALLLEAGGVLGIRPSQANRMLQVQRDRIVDEATRLYSEVQADAEVRAQQRSDLAPMIDGELRCMRGIVQVVIRDMTQKLQAA</sequence>
<dbReference type="Pfam" id="PF13657">
    <property type="entry name" value="Couple_hipA"/>
    <property type="match status" value="1"/>
</dbReference>
<evidence type="ECO:0000256" key="3">
    <source>
        <dbReference type="ARBA" id="ARBA00022777"/>
    </source>
</evidence>
<dbReference type="NCBIfam" id="TIGR03071">
    <property type="entry name" value="couple_hipA"/>
    <property type="match status" value="1"/>
</dbReference>
<name>A0A2W5MIK7_9GAMM</name>
<comment type="caution">
    <text evidence="6">The sequence shown here is derived from an EMBL/GenBank/DDBJ whole genome shotgun (WGS) entry which is preliminary data.</text>
</comment>
<evidence type="ECO:0000259" key="5">
    <source>
        <dbReference type="Pfam" id="PF13657"/>
    </source>
</evidence>
<dbReference type="AlphaFoldDB" id="A0A2W5MIK7"/>
<dbReference type="EMBL" id="QFPO01000001">
    <property type="protein sequence ID" value="PZQ19727.1"/>
    <property type="molecule type" value="Genomic_DNA"/>
</dbReference>
<gene>
    <name evidence="6" type="ORF">DI564_00310</name>
</gene>
<dbReference type="PANTHER" id="PTHR37419">
    <property type="entry name" value="SERINE/THREONINE-PROTEIN KINASE TOXIN HIPA"/>
    <property type="match status" value="1"/>
</dbReference>
<accession>A0A2W5MIK7</accession>
<keyword evidence="3" id="KW-0418">Kinase</keyword>
<dbReference type="GO" id="GO:0004674">
    <property type="term" value="F:protein serine/threonine kinase activity"/>
    <property type="evidence" value="ECO:0007669"/>
    <property type="project" value="TreeGrafter"/>
</dbReference>
<reference evidence="6 7" key="1">
    <citation type="submission" date="2017-08" db="EMBL/GenBank/DDBJ databases">
        <title>Infants hospitalized years apart are colonized by the same room-sourced microbial strains.</title>
        <authorList>
            <person name="Brooks B."/>
            <person name="Olm M.R."/>
            <person name="Firek B.A."/>
            <person name="Baker R."/>
            <person name="Thomas B.C."/>
            <person name="Morowitz M.J."/>
            <person name="Banfield J.F."/>
        </authorList>
    </citation>
    <scope>NUCLEOTIDE SEQUENCE [LARGE SCALE GENOMIC DNA]</scope>
    <source>
        <strain evidence="6">S2_005_003_R2_42</strain>
    </source>
</reference>
<organism evidence="6 7">
    <name type="scientific">Rhodanobacter denitrificans</name>
    <dbReference type="NCBI Taxonomy" id="666685"/>
    <lineage>
        <taxon>Bacteria</taxon>
        <taxon>Pseudomonadati</taxon>
        <taxon>Pseudomonadota</taxon>
        <taxon>Gammaproteobacteria</taxon>
        <taxon>Lysobacterales</taxon>
        <taxon>Rhodanobacteraceae</taxon>
        <taxon>Rhodanobacter</taxon>
    </lineage>
</organism>